<dbReference type="InterPro" id="IPR039901">
    <property type="entry name" value="Kdotransferase"/>
</dbReference>
<dbReference type="GO" id="GO:0009245">
    <property type="term" value="P:lipid A biosynthetic process"/>
    <property type="evidence" value="ECO:0007669"/>
    <property type="project" value="TreeGrafter"/>
</dbReference>
<evidence type="ECO:0000313" key="12">
    <source>
        <dbReference type="EMBL" id="AJP49119.1"/>
    </source>
</evidence>
<dbReference type="PANTHER" id="PTHR42755">
    <property type="entry name" value="3-DEOXY-MANNO-OCTULOSONATE CYTIDYLYLTRANSFERASE"/>
    <property type="match status" value="1"/>
</dbReference>
<protein>
    <recommendedName>
        <fullName evidence="3 9">3-deoxy-D-manno-octulosonic acid transferase</fullName>
        <shortName evidence="9">Kdo transferase</shortName>
        <ecNumber evidence="2 9">2.4.99.12</ecNumber>
    </recommendedName>
    <alternativeName>
        <fullName evidence="5 9">Lipid IV(A) 3-deoxy-D-manno-octulosonic acid transferase</fullName>
    </alternativeName>
</protein>
<evidence type="ECO:0000256" key="9">
    <source>
        <dbReference type="RuleBase" id="RU365103"/>
    </source>
</evidence>
<dbReference type="GO" id="GO:0009244">
    <property type="term" value="P:lipopolysaccharide core region biosynthetic process"/>
    <property type="evidence" value="ECO:0007669"/>
    <property type="project" value="UniProtKB-UniRule"/>
</dbReference>
<evidence type="ECO:0000256" key="5">
    <source>
        <dbReference type="ARBA" id="ARBA00031445"/>
    </source>
</evidence>
<comment type="similarity">
    <text evidence="9">Belongs to the glycosyltransferase group 1 family.</text>
</comment>
<dbReference type="RefSeq" id="WP_202635219.1">
    <property type="nucleotide sequence ID" value="NZ_CP010554.1"/>
</dbReference>
<feature type="site" description="Transition state stabilizer" evidence="8">
    <location>
        <position position="213"/>
    </location>
</feature>
<keyword evidence="9" id="KW-0448">Lipopolysaccharide biosynthesis</keyword>
<dbReference type="FunFam" id="3.40.50.11720:FF:000001">
    <property type="entry name" value="3-deoxy-D-manno-octulosonic acid transferase"/>
    <property type="match status" value="1"/>
</dbReference>
<dbReference type="KEGG" id="rbu:PG1C_13120"/>
<name>A0A0C5JBM0_9PROT</name>
<feature type="site" description="Transition state stabilizer" evidence="8">
    <location>
        <position position="137"/>
    </location>
</feature>
<keyword evidence="9" id="KW-0472">Membrane</keyword>
<evidence type="ECO:0000256" key="3">
    <source>
        <dbReference type="ARBA" id="ARBA00019077"/>
    </source>
</evidence>
<organism evidence="12 13">
    <name type="scientific">Rugosibacter aromaticivorans</name>
    <dbReference type="NCBI Taxonomy" id="1565605"/>
    <lineage>
        <taxon>Bacteria</taxon>
        <taxon>Pseudomonadati</taxon>
        <taxon>Pseudomonadota</taxon>
        <taxon>Betaproteobacteria</taxon>
        <taxon>Nitrosomonadales</taxon>
        <taxon>Sterolibacteriaceae</taxon>
        <taxon>Rugosibacter</taxon>
    </lineage>
</organism>
<feature type="domain" description="3-deoxy-D-manno-octulosonic-acid transferase N-terminal" evidence="11">
    <location>
        <begin position="34"/>
        <end position="215"/>
    </location>
</feature>
<feature type="region of interest" description="Disordered" evidence="10">
    <location>
        <begin position="263"/>
        <end position="284"/>
    </location>
</feature>
<comment type="subcellular location">
    <subcellularLocation>
        <location evidence="9">Cell membrane</location>
    </subcellularLocation>
</comment>
<dbReference type="SUPFAM" id="SSF53756">
    <property type="entry name" value="UDP-Glycosyltransferase/glycogen phosphorylase"/>
    <property type="match status" value="1"/>
</dbReference>
<dbReference type="InterPro" id="IPR007507">
    <property type="entry name" value="Glycos_transf_N"/>
</dbReference>
<evidence type="ECO:0000256" key="8">
    <source>
        <dbReference type="PIRSR" id="PIRSR639901-2"/>
    </source>
</evidence>
<proteinExistence type="inferred from homology"/>
<dbReference type="AlphaFoldDB" id="A0A0C5JBM0"/>
<dbReference type="GO" id="GO:0005886">
    <property type="term" value="C:plasma membrane"/>
    <property type="evidence" value="ECO:0007669"/>
    <property type="project" value="UniProtKB-SubCell"/>
</dbReference>
<dbReference type="PANTHER" id="PTHR42755:SF1">
    <property type="entry name" value="3-DEOXY-D-MANNO-OCTULOSONIC ACID TRANSFERASE, MITOCHONDRIAL-RELATED"/>
    <property type="match status" value="1"/>
</dbReference>
<comment type="catalytic activity">
    <reaction evidence="6 9">
        <text>lipid IVA (E. coli) + CMP-3-deoxy-beta-D-manno-octulosonate = alpha-Kdo-(2-&gt;6)-lipid IVA (E. coli) + CMP + H(+)</text>
        <dbReference type="Rhea" id="RHEA:28066"/>
        <dbReference type="ChEBI" id="CHEBI:15378"/>
        <dbReference type="ChEBI" id="CHEBI:58603"/>
        <dbReference type="ChEBI" id="CHEBI:60364"/>
        <dbReference type="ChEBI" id="CHEBI:60377"/>
        <dbReference type="ChEBI" id="CHEBI:85987"/>
        <dbReference type="EC" id="2.4.99.12"/>
    </reaction>
</comment>
<dbReference type="EC" id="2.4.99.12" evidence="2 9"/>
<gene>
    <name evidence="12" type="ORF">PG1C_13120</name>
</gene>
<dbReference type="HOGENOM" id="CLU_036146_2_0_4"/>
<dbReference type="Proteomes" id="UP000061603">
    <property type="component" value="Chromosome"/>
</dbReference>
<evidence type="ECO:0000256" key="2">
    <source>
        <dbReference type="ARBA" id="ARBA00012621"/>
    </source>
</evidence>
<keyword evidence="4 9" id="KW-0808">Transferase</keyword>
<dbReference type="UniPathway" id="UPA00958"/>
<comment type="pathway">
    <text evidence="1 9">Bacterial outer membrane biogenesis; LPS core biosynthesis.</text>
</comment>
<evidence type="ECO:0000259" key="11">
    <source>
        <dbReference type="Pfam" id="PF04413"/>
    </source>
</evidence>
<dbReference type="Gene3D" id="3.40.50.2000">
    <property type="entry name" value="Glycogen Phosphorylase B"/>
    <property type="match status" value="2"/>
</dbReference>
<accession>A0A0C5JBM0</accession>
<evidence type="ECO:0000256" key="10">
    <source>
        <dbReference type="SAM" id="MobiDB-lite"/>
    </source>
</evidence>
<evidence type="ECO:0000313" key="13">
    <source>
        <dbReference type="Proteomes" id="UP000061603"/>
    </source>
</evidence>
<dbReference type="PATRIC" id="fig|1565605.3.peg.2779"/>
<comment type="function">
    <text evidence="9">Involved in lipopolysaccharide (LPS) biosynthesis. Catalyzes the transfer of 3-deoxy-D-manno-octulosonate (Kdo) residue(s) from CMP-Kdo to lipid IV(A), the tetraacyldisaccharide-1,4'-bisphosphate precursor of lipid A.</text>
</comment>
<sequence>MRRFMYTLAVLALLPWAAIHLLWRARKQKEYLYHWGERWGFFPRAEPLLSGHRRPPTLWLHAVSVGETRAAQPLVAALRDRYPDHRILFTHMTPTGRATSAALFGNTVERIYLPYDTPWAMRRFLRHYQPRIGLIMETELWPNLLAECRAAGVPVCLLNARLSARSARRYARWPNLTRQALQSLSAIGAQSLDDAVRLTKLGAAEITVTGNLKFDLDAPPEQLALSHVFRARMGTRPVWLAASTREGEEALILDAWHSAMNSKKVGSDEATDETTAQQEGAGQNPARFAVDALQGGRAKNALIKPRRSRTVEQSTLSSSLRILAVADGDTVMGATPLLVIVPRHPQRFDDVAKLVTERGLCLQRRSEDNAIALTTHVLLGDSMGEMFAWYAAADLAFIGGSLKDYGSQNLIEACVVGTPVLIGPSTYNFAEAARAALTCGAARAISDADDLVRQVGELLADAGQPGQPTQHQRMSEAGREFARRHRGATARSLTLISEVMR</sequence>
<keyword evidence="13" id="KW-1185">Reference proteome</keyword>
<feature type="active site" description="Proton acceptor" evidence="7">
    <location>
        <position position="67"/>
    </location>
</feature>
<dbReference type="Gene3D" id="3.40.50.11720">
    <property type="entry name" value="3-Deoxy-D-manno-octulosonic-acid transferase, N-terminal domain"/>
    <property type="match status" value="1"/>
</dbReference>
<keyword evidence="9" id="KW-1003">Cell membrane</keyword>
<dbReference type="EMBL" id="CP010554">
    <property type="protein sequence ID" value="AJP49119.1"/>
    <property type="molecule type" value="Genomic_DNA"/>
</dbReference>
<dbReference type="GO" id="GO:0043842">
    <property type="term" value="F:Kdo transferase activity"/>
    <property type="evidence" value="ECO:0007669"/>
    <property type="project" value="UniProtKB-EC"/>
</dbReference>
<dbReference type="STRING" id="1565605.PG1C_13120"/>
<reference evidence="12 13" key="1">
    <citation type="journal article" date="2015" name="Genome Announc.">
        <title>Complete Genome Sequence of a Novel Bacterium within the Family Rhodocyclaceae That Degrades Polycyclic Aromatic Hydrocarbons.</title>
        <authorList>
            <person name="Singleton D.R."/>
            <person name="Dickey A.N."/>
            <person name="Scholl E.H."/>
            <person name="Wright F.A."/>
            <person name="Aitken M.D."/>
        </authorList>
    </citation>
    <scope>NUCLEOTIDE SEQUENCE [LARGE SCALE GENOMIC DNA]</scope>
    <source>
        <strain evidence="13">PG1-Ca6</strain>
    </source>
</reference>
<evidence type="ECO:0000256" key="7">
    <source>
        <dbReference type="PIRSR" id="PIRSR639901-1"/>
    </source>
</evidence>
<dbReference type="Pfam" id="PF04413">
    <property type="entry name" value="Glycos_transf_N"/>
    <property type="match status" value="1"/>
</dbReference>
<evidence type="ECO:0000256" key="6">
    <source>
        <dbReference type="ARBA" id="ARBA00049183"/>
    </source>
</evidence>
<evidence type="ECO:0000256" key="4">
    <source>
        <dbReference type="ARBA" id="ARBA00022679"/>
    </source>
</evidence>
<dbReference type="InterPro" id="IPR038107">
    <property type="entry name" value="Glycos_transf_N_sf"/>
</dbReference>
<evidence type="ECO:0000256" key="1">
    <source>
        <dbReference type="ARBA" id="ARBA00004713"/>
    </source>
</evidence>